<dbReference type="PRINTS" id="PR00080">
    <property type="entry name" value="SDRFAMILY"/>
</dbReference>
<evidence type="ECO:0000256" key="4">
    <source>
        <dbReference type="RuleBase" id="RU000363"/>
    </source>
</evidence>
<dbReference type="InterPro" id="IPR020904">
    <property type="entry name" value="Sc_DH/Rdtase_CS"/>
</dbReference>
<dbReference type="Gene3D" id="3.40.50.720">
    <property type="entry name" value="NAD(P)-binding Rossmann-like Domain"/>
    <property type="match status" value="1"/>
</dbReference>
<organism evidence="5 6">
    <name type="scientific">Choiromyces venosus 120613-1</name>
    <dbReference type="NCBI Taxonomy" id="1336337"/>
    <lineage>
        <taxon>Eukaryota</taxon>
        <taxon>Fungi</taxon>
        <taxon>Dikarya</taxon>
        <taxon>Ascomycota</taxon>
        <taxon>Pezizomycotina</taxon>
        <taxon>Pezizomycetes</taxon>
        <taxon>Pezizales</taxon>
        <taxon>Tuberaceae</taxon>
        <taxon>Choiromyces</taxon>
    </lineage>
</organism>
<reference evidence="5 6" key="1">
    <citation type="journal article" date="2018" name="Nat. Ecol. Evol.">
        <title>Pezizomycetes genomes reveal the molecular basis of ectomycorrhizal truffle lifestyle.</title>
        <authorList>
            <person name="Murat C."/>
            <person name="Payen T."/>
            <person name="Noel B."/>
            <person name="Kuo A."/>
            <person name="Morin E."/>
            <person name="Chen J."/>
            <person name="Kohler A."/>
            <person name="Krizsan K."/>
            <person name="Balestrini R."/>
            <person name="Da Silva C."/>
            <person name="Montanini B."/>
            <person name="Hainaut M."/>
            <person name="Levati E."/>
            <person name="Barry K.W."/>
            <person name="Belfiori B."/>
            <person name="Cichocki N."/>
            <person name="Clum A."/>
            <person name="Dockter R.B."/>
            <person name="Fauchery L."/>
            <person name="Guy J."/>
            <person name="Iotti M."/>
            <person name="Le Tacon F."/>
            <person name="Lindquist E.A."/>
            <person name="Lipzen A."/>
            <person name="Malagnac F."/>
            <person name="Mello A."/>
            <person name="Molinier V."/>
            <person name="Miyauchi S."/>
            <person name="Poulain J."/>
            <person name="Riccioni C."/>
            <person name="Rubini A."/>
            <person name="Sitrit Y."/>
            <person name="Splivallo R."/>
            <person name="Traeger S."/>
            <person name="Wang M."/>
            <person name="Zifcakova L."/>
            <person name="Wipf D."/>
            <person name="Zambonelli A."/>
            <person name="Paolocci F."/>
            <person name="Nowrousian M."/>
            <person name="Ottonello S."/>
            <person name="Baldrian P."/>
            <person name="Spatafora J.W."/>
            <person name="Henrissat B."/>
            <person name="Nagy L.G."/>
            <person name="Aury J.M."/>
            <person name="Wincker P."/>
            <person name="Grigoriev I.V."/>
            <person name="Bonfante P."/>
            <person name="Martin F.M."/>
        </authorList>
    </citation>
    <scope>NUCLEOTIDE SEQUENCE [LARGE SCALE GENOMIC DNA]</scope>
    <source>
        <strain evidence="5 6">120613-1</strain>
    </source>
</reference>
<dbReference type="PROSITE" id="PS00061">
    <property type="entry name" value="ADH_SHORT"/>
    <property type="match status" value="1"/>
</dbReference>
<comment type="similarity">
    <text evidence="1 4">Belongs to the short-chain dehydrogenases/reductases (SDR) family.</text>
</comment>
<keyword evidence="3" id="KW-0560">Oxidoreductase</keyword>
<evidence type="ECO:0000313" key="5">
    <source>
        <dbReference type="EMBL" id="RPB05632.1"/>
    </source>
</evidence>
<dbReference type="PANTHER" id="PTHR43180">
    <property type="entry name" value="3-OXOACYL-(ACYL-CARRIER-PROTEIN) REDUCTASE (AFU_ORTHOLOGUE AFUA_6G11210)"/>
    <property type="match status" value="1"/>
</dbReference>
<evidence type="ECO:0000256" key="2">
    <source>
        <dbReference type="ARBA" id="ARBA00022857"/>
    </source>
</evidence>
<gene>
    <name evidence="5" type="ORF">L873DRAFT_1797340</name>
</gene>
<evidence type="ECO:0000256" key="3">
    <source>
        <dbReference type="ARBA" id="ARBA00023002"/>
    </source>
</evidence>
<dbReference type="Proteomes" id="UP000276215">
    <property type="component" value="Unassembled WGS sequence"/>
</dbReference>
<dbReference type="Pfam" id="PF00106">
    <property type="entry name" value="adh_short"/>
    <property type="match status" value="1"/>
</dbReference>
<keyword evidence="6" id="KW-1185">Reference proteome</keyword>
<dbReference type="OrthoDB" id="37659at2759"/>
<dbReference type="GO" id="GO:0016491">
    <property type="term" value="F:oxidoreductase activity"/>
    <property type="evidence" value="ECO:0007669"/>
    <property type="project" value="UniProtKB-KW"/>
</dbReference>
<dbReference type="AlphaFoldDB" id="A0A3N4K8N5"/>
<dbReference type="EMBL" id="ML120352">
    <property type="protein sequence ID" value="RPB05632.1"/>
    <property type="molecule type" value="Genomic_DNA"/>
</dbReference>
<name>A0A3N4K8N5_9PEZI</name>
<accession>A0A3N4K8N5</accession>
<dbReference type="PANTHER" id="PTHR43180:SF80">
    <property type="entry name" value="NAD(P)-BINDING PROTEIN"/>
    <property type="match status" value="1"/>
</dbReference>
<dbReference type="InterPro" id="IPR002347">
    <property type="entry name" value="SDR_fam"/>
</dbReference>
<dbReference type="STRING" id="1336337.A0A3N4K8N5"/>
<dbReference type="SUPFAM" id="SSF51735">
    <property type="entry name" value="NAD(P)-binding Rossmann-fold domains"/>
    <property type="match status" value="1"/>
</dbReference>
<evidence type="ECO:0000313" key="6">
    <source>
        <dbReference type="Proteomes" id="UP000276215"/>
    </source>
</evidence>
<sequence length="303" mass="32252">MTELHITENDIPRLDGKVAIVTGGCAGIGLATTKILTSKGATVIMADLASPSETVENATWVKTDVSSWDSLKATFKAAGRVDIVVANAGILGDPNWLDDKLDETGELMKPSTSVIDVNIVGVAMCIKLGVSYMRKQGSGGSIVLVASGIVYEPGAKVPLYAASKFAVTGMLRSLRQSLINEDITINAVAPGVTSTQIVSSFEAVFAAKNEPMGTPHEAGLAIVYSAVAREKSRIPATGTTTEDAVNKQSGRWNGRMIYTLKGMFTETEEPFLALKNQWVGEKAFQEMKTQELLFHGPAFPARV</sequence>
<dbReference type="InterPro" id="IPR036291">
    <property type="entry name" value="NAD(P)-bd_dom_sf"/>
</dbReference>
<protein>
    <submittedName>
        <fullName evidence="5">NAD(P)-binding protein</fullName>
    </submittedName>
</protein>
<dbReference type="PRINTS" id="PR00081">
    <property type="entry name" value="GDHRDH"/>
</dbReference>
<keyword evidence="2" id="KW-0521">NADP</keyword>
<proteinExistence type="inferred from homology"/>
<evidence type="ECO:0000256" key="1">
    <source>
        <dbReference type="ARBA" id="ARBA00006484"/>
    </source>
</evidence>